<organism evidence="2 3">
    <name type="scientific">Mytilus coruscus</name>
    <name type="common">Sea mussel</name>
    <dbReference type="NCBI Taxonomy" id="42192"/>
    <lineage>
        <taxon>Eukaryota</taxon>
        <taxon>Metazoa</taxon>
        <taxon>Spiralia</taxon>
        <taxon>Lophotrochozoa</taxon>
        <taxon>Mollusca</taxon>
        <taxon>Bivalvia</taxon>
        <taxon>Autobranchia</taxon>
        <taxon>Pteriomorphia</taxon>
        <taxon>Mytilida</taxon>
        <taxon>Mytiloidea</taxon>
        <taxon>Mytilidae</taxon>
        <taxon>Mytilinae</taxon>
        <taxon>Mytilus</taxon>
    </lineage>
</organism>
<sequence>MSTKIEIKREERTNSNRTKFRKLSREVCGEVCDIPENNYVIFVYEKRPSKVSLIGEISYQFCDLNMDTPGSNFDSEYYSQITFMFIKEDYQLQGIGKKLVENVLNDFKSHDKIRPIRIQSAGRAVGFFEKLGFVKVGNIMETVCGISVFRFMQNMELPITVPT</sequence>
<dbReference type="InterPro" id="IPR000182">
    <property type="entry name" value="GNAT_dom"/>
</dbReference>
<dbReference type="Pfam" id="PF13673">
    <property type="entry name" value="Acetyltransf_10"/>
    <property type="match status" value="1"/>
</dbReference>
<name>A0A6J8CTN4_MYTCO</name>
<keyword evidence="3" id="KW-1185">Reference proteome</keyword>
<evidence type="ECO:0000313" key="2">
    <source>
        <dbReference type="EMBL" id="CAC5399081.1"/>
    </source>
</evidence>
<dbReference type="EMBL" id="CACVKT020005972">
    <property type="protein sequence ID" value="CAC5399081.1"/>
    <property type="molecule type" value="Genomic_DNA"/>
</dbReference>
<dbReference type="CDD" id="cd04301">
    <property type="entry name" value="NAT_SF"/>
    <property type="match status" value="1"/>
</dbReference>
<evidence type="ECO:0000259" key="1">
    <source>
        <dbReference type="PROSITE" id="PS51186"/>
    </source>
</evidence>
<dbReference type="Gene3D" id="3.40.630.30">
    <property type="match status" value="1"/>
</dbReference>
<reference evidence="2 3" key="1">
    <citation type="submission" date="2020-06" db="EMBL/GenBank/DDBJ databases">
        <authorList>
            <person name="Li R."/>
            <person name="Bekaert M."/>
        </authorList>
    </citation>
    <scope>NUCLEOTIDE SEQUENCE [LARGE SCALE GENOMIC DNA]</scope>
    <source>
        <strain evidence="3">wild</strain>
    </source>
</reference>
<accession>A0A6J8CTN4</accession>
<dbReference type="SUPFAM" id="SSF55729">
    <property type="entry name" value="Acyl-CoA N-acyltransferases (Nat)"/>
    <property type="match status" value="1"/>
</dbReference>
<dbReference type="InterPro" id="IPR016181">
    <property type="entry name" value="Acyl_CoA_acyltransferase"/>
</dbReference>
<dbReference type="PROSITE" id="PS51186">
    <property type="entry name" value="GNAT"/>
    <property type="match status" value="1"/>
</dbReference>
<dbReference type="AlphaFoldDB" id="A0A6J8CTN4"/>
<dbReference type="Proteomes" id="UP000507470">
    <property type="component" value="Unassembled WGS sequence"/>
</dbReference>
<protein>
    <recommendedName>
        <fullName evidence="1">N-acetyltransferase domain-containing protein</fullName>
    </recommendedName>
</protein>
<dbReference type="GO" id="GO:0016747">
    <property type="term" value="F:acyltransferase activity, transferring groups other than amino-acyl groups"/>
    <property type="evidence" value="ECO:0007669"/>
    <property type="project" value="InterPro"/>
</dbReference>
<dbReference type="OrthoDB" id="2744543at2759"/>
<feature type="domain" description="N-acetyltransferase" evidence="1">
    <location>
        <begin position="1"/>
        <end position="160"/>
    </location>
</feature>
<proteinExistence type="predicted"/>
<gene>
    <name evidence="2" type="ORF">MCOR_33375</name>
</gene>
<evidence type="ECO:0000313" key="3">
    <source>
        <dbReference type="Proteomes" id="UP000507470"/>
    </source>
</evidence>